<reference evidence="1 2" key="1">
    <citation type="submission" date="2018-03" db="EMBL/GenBank/DDBJ databases">
        <title>Genomic Encyclopedia of Archaeal and Bacterial Type Strains, Phase II (KMG-II): from individual species to whole genera.</title>
        <authorList>
            <person name="Goeker M."/>
        </authorList>
    </citation>
    <scope>NUCLEOTIDE SEQUENCE [LARGE SCALE GENOMIC DNA]</scope>
    <source>
        <strain evidence="1 2">DSM 100214</strain>
    </source>
</reference>
<name>A0A2V3PMS0_9BACT</name>
<keyword evidence="2" id="KW-1185">Reference proteome</keyword>
<dbReference type="Proteomes" id="UP000247973">
    <property type="component" value="Unassembled WGS sequence"/>
</dbReference>
<organism evidence="1 2">
    <name type="scientific">Dysgonomonas alginatilytica</name>
    <dbReference type="NCBI Taxonomy" id="1605892"/>
    <lineage>
        <taxon>Bacteria</taxon>
        <taxon>Pseudomonadati</taxon>
        <taxon>Bacteroidota</taxon>
        <taxon>Bacteroidia</taxon>
        <taxon>Bacteroidales</taxon>
        <taxon>Dysgonomonadaceae</taxon>
        <taxon>Dysgonomonas</taxon>
    </lineage>
</organism>
<dbReference type="AlphaFoldDB" id="A0A2V3PMS0"/>
<dbReference type="EMBL" id="QICL01000022">
    <property type="protein sequence ID" value="PXV62072.1"/>
    <property type="molecule type" value="Genomic_DNA"/>
</dbReference>
<proteinExistence type="predicted"/>
<accession>A0A2V3PMS0</accession>
<gene>
    <name evidence="1" type="ORF">CLV62_12225</name>
</gene>
<sequence length="282" mass="31453">MEQIIISNKRFVSSDNEFDRYIVDINGTDVRAHQKKDGSGFGFSMKDLCKAFNYSTIDELKASEAWKQLNEQLTSTGTTSTLKAKTSGESSNIVNISTEYSSPAFYAGGTLDQATNLAENPYREDDVCNFLVTHAGLLVANQALIRGKVESNKSGSRIVIDPEERALKLMNGDTVFSKWYFDVESDFSALTFKRNSDQVVITPNYLRSSTQDRSASVWADKNFGIRYSVEPFIINNPDTAHFEVRAETDDTLILIARKLPTSSDGLLHGQVWNDNGTLKVKE</sequence>
<evidence type="ECO:0000313" key="1">
    <source>
        <dbReference type="EMBL" id="PXV62072.1"/>
    </source>
</evidence>
<evidence type="ECO:0000313" key="2">
    <source>
        <dbReference type="Proteomes" id="UP000247973"/>
    </source>
</evidence>
<protein>
    <submittedName>
        <fullName evidence="1">Uncharacterized protein</fullName>
    </submittedName>
</protein>
<dbReference type="OrthoDB" id="1080171at2"/>
<dbReference type="RefSeq" id="WP_110311621.1">
    <property type="nucleotide sequence ID" value="NZ_QICL01000022.1"/>
</dbReference>
<comment type="caution">
    <text evidence="1">The sequence shown here is derived from an EMBL/GenBank/DDBJ whole genome shotgun (WGS) entry which is preliminary data.</text>
</comment>